<dbReference type="Gene3D" id="3.40.50.1820">
    <property type="entry name" value="alpha/beta hydrolase"/>
    <property type="match status" value="1"/>
</dbReference>
<dbReference type="SUPFAM" id="SSF53474">
    <property type="entry name" value="alpha/beta-Hydrolases"/>
    <property type="match status" value="1"/>
</dbReference>
<evidence type="ECO:0008006" key="2">
    <source>
        <dbReference type="Google" id="ProtNLM"/>
    </source>
</evidence>
<protein>
    <recommendedName>
        <fullName evidence="2">Alpha/beta hydrolase</fullName>
    </recommendedName>
</protein>
<gene>
    <name evidence="1" type="ORF">UFOVP806_32</name>
</gene>
<dbReference type="InterPro" id="IPR029058">
    <property type="entry name" value="AB_hydrolase_fold"/>
</dbReference>
<accession>A0A6J5NV73</accession>
<reference evidence="1" key="1">
    <citation type="submission" date="2020-04" db="EMBL/GenBank/DDBJ databases">
        <authorList>
            <person name="Chiriac C."/>
            <person name="Salcher M."/>
            <person name="Ghai R."/>
            <person name="Kavagutti S V."/>
        </authorList>
    </citation>
    <scope>NUCLEOTIDE SEQUENCE</scope>
</reference>
<sequence>MRTLILIINGILTDPRKDNAWTDIAEPWLETMIEDPISVFRYEYNATPLLRRWGQARRATRISETIEIYQRQGYRIILVGHSNGCDLIARVLKTTQVDQVHLISPATDESEMDVGIKAGNVGMVCIYGSTNDAALKYGAKASRILSLGLLGYGSLGLRGPAYEAKFPGIVIDFSDNSYGHSDWIRPDKNLYDTLRLIANNAGLNIKQ</sequence>
<proteinExistence type="predicted"/>
<name>A0A6J5NV73_9CAUD</name>
<evidence type="ECO:0000313" key="1">
    <source>
        <dbReference type="EMBL" id="CAB4163620.1"/>
    </source>
</evidence>
<organism evidence="1">
    <name type="scientific">uncultured Caudovirales phage</name>
    <dbReference type="NCBI Taxonomy" id="2100421"/>
    <lineage>
        <taxon>Viruses</taxon>
        <taxon>Duplodnaviria</taxon>
        <taxon>Heunggongvirae</taxon>
        <taxon>Uroviricota</taxon>
        <taxon>Caudoviricetes</taxon>
        <taxon>Peduoviridae</taxon>
        <taxon>Maltschvirus</taxon>
        <taxon>Maltschvirus maltsch</taxon>
    </lineage>
</organism>
<dbReference type="EMBL" id="LR796750">
    <property type="protein sequence ID" value="CAB4163620.1"/>
    <property type="molecule type" value="Genomic_DNA"/>
</dbReference>